<organism evidence="10 11">
    <name type="scientific">Conexibacter arvalis</name>
    <dbReference type="NCBI Taxonomy" id="912552"/>
    <lineage>
        <taxon>Bacteria</taxon>
        <taxon>Bacillati</taxon>
        <taxon>Actinomycetota</taxon>
        <taxon>Thermoleophilia</taxon>
        <taxon>Solirubrobacterales</taxon>
        <taxon>Conexibacteraceae</taxon>
        <taxon>Conexibacter</taxon>
    </lineage>
</organism>
<keyword evidence="6 7" id="KW-0472">Membrane</keyword>
<name>A0A840IKZ4_9ACTN</name>
<dbReference type="InterPro" id="IPR051447">
    <property type="entry name" value="Lipoprotein-release_system"/>
</dbReference>
<feature type="transmembrane region" description="Helical" evidence="7">
    <location>
        <begin position="304"/>
        <end position="326"/>
    </location>
</feature>
<dbReference type="EMBL" id="JACHNU010000008">
    <property type="protein sequence ID" value="MBB4664590.1"/>
    <property type="molecule type" value="Genomic_DNA"/>
</dbReference>
<feature type="transmembrane region" description="Helical" evidence="7">
    <location>
        <begin position="262"/>
        <end position="283"/>
    </location>
</feature>
<feature type="transmembrane region" description="Helical" evidence="7">
    <location>
        <begin position="358"/>
        <end position="379"/>
    </location>
</feature>
<sequence length="851" mass="87216">MMRYLWDLPWLWWLRARKRPGQEALAIVGIAIGVALLFAVQIANTSVTGSVRELTEGITGSASLALVARDPHGIDAAHATAARSVEGVTAAAPALFVRANVSAADGGGEAAPVQLVGVDDRFASVAGQLVKGFGGQFGVKLRRALLMPRGLADRLGVDTGDRLRLAVGGRSHEVFVSTVVGAGQVGPLAQSAVVVAPLGYAQQLAGLPDRLTHVLIATADGREGAARAGLAAVADDRADVVASDHDARLIEQAAGPNEQSTGMFAAISMLVGVLFTFNAMLLTMPERRRFVAELRMQGFGRAQLATLVLFEALAIGVAGSLLGLLLGDLLSRHVFHAEPGYLAFAFPIGTQRIVSAEAVALAFAGGLAATLVASGRLLVDAIASVPLAAAYRSADEPGEGIPRRLRPWLAVAAGALVAFAVAIYLLAPALTVVGVGALGVAAVLLLPAAIDGALRLADRLADTGVGGLLSISVSELRANATRAVALAATGALAVFGSVAIEGAHRDLLRGLDDMQGSYIGTADVWVTAGGDENVLTTTPFAAPAALRALTASPLVASVRPYRGGFLDVAGHRAWVIARDAAGGDPIPAGQLVAGERARAAAALRDGGAVVLSDGLADHLGVDVGDELALPTPSGTERLRVAATTTNLGWAPGTLLLGGDDFRRAWASEDVSGVEVSLAPGVAPEQGRRLVESALPRDAALTVETAAERLDRFQRLSRAGLDRLSQISTLMLVAAALAMSAAMSAAIWQQRRRLAVLRMQGFDVEQVWATLVLQSLIVLSVGAGVGAAAGLAGQVLATRWVTLTTGFPSIFSPALALAGLTFAGVALVATLVVAIPGWFAARVSPTASFQGD</sequence>
<proteinExistence type="inferred from homology"/>
<evidence type="ECO:0000256" key="3">
    <source>
        <dbReference type="ARBA" id="ARBA00022475"/>
    </source>
</evidence>
<dbReference type="Proteomes" id="UP000585272">
    <property type="component" value="Unassembled WGS sequence"/>
</dbReference>
<dbReference type="GO" id="GO:0098797">
    <property type="term" value="C:plasma membrane protein complex"/>
    <property type="evidence" value="ECO:0007669"/>
    <property type="project" value="TreeGrafter"/>
</dbReference>
<evidence type="ECO:0000256" key="2">
    <source>
        <dbReference type="ARBA" id="ARBA00005236"/>
    </source>
</evidence>
<dbReference type="InterPro" id="IPR025857">
    <property type="entry name" value="MacB_PCD"/>
</dbReference>
<feature type="transmembrane region" description="Helical" evidence="7">
    <location>
        <begin position="726"/>
        <end position="747"/>
    </location>
</feature>
<comment type="caution">
    <text evidence="10">The sequence shown here is derived from an EMBL/GenBank/DDBJ whole genome shotgun (WGS) entry which is preliminary data.</text>
</comment>
<keyword evidence="11" id="KW-1185">Reference proteome</keyword>
<evidence type="ECO:0000256" key="6">
    <source>
        <dbReference type="ARBA" id="ARBA00023136"/>
    </source>
</evidence>
<feature type="domain" description="MacB-like periplasmic core" evidence="9">
    <location>
        <begin position="24"/>
        <end position="223"/>
    </location>
</feature>
<evidence type="ECO:0000313" key="11">
    <source>
        <dbReference type="Proteomes" id="UP000585272"/>
    </source>
</evidence>
<comment type="subcellular location">
    <subcellularLocation>
        <location evidence="1">Cell membrane</location>
        <topology evidence="1">Multi-pass membrane protein</topology>
    </subcellularLocation>
</comment>
<accession>A0A840IKZ4</accession>
<keyword evidence="3" id="KW-1003">Cell membrane</keyword>
<keyword evidence="5 7" id="KW-1133">Transmembrane helix</keyword>
<feature type="domain" description="ABC3 transporter permease C-terminal" evidence="8">
    <location>
        <begin position="726"/>
        <end position="844"/>
    </location>
</feature>
<comment type="similarity">
    <text evidence="2">Belongs to the ABC-4 integral membrane protein family. LolC/E subfamily.</text>
</comment>
<dbReference type="Pfam" id="PF02687">
    <property type="entry name" value="FtsX"/>
    <property type="match status" value="2"/>
</dbReference>
<evidence type="ECO:0000256" key="1">
    <source>
        <dbReference type="ARBA" id="ARBA00004651"/>
    </source>
</evidence>
<evidence type="ECO:0000259" key="8">
    <source>
        <dbReference type="Pfam" id="PF02687"/>
    </source>
</evidence>
<keyword evidence="4 7" id="KW-0812">Transmembrane</keyword>
<dbReference type="PANTHER" id="PTHR30489:SF0">
    <property type="entry name" value="LIPOPROTEIN-RELEASING SYSTEM TRANSMEMBRANE PROTEIN LOLE"/>
    <property type="match status" value="1"/>
</dbReference>
<feature type="transmembrane region" description="Helical" evidence="7">
    <location>
        <begin position="432"/>
        <end position="450"/>
    </location>
</feature>
<feature type="domain" description="ABC3 transporter permease C-terminal" evidence="8">
    <location>
        <begin position="263"/>
        <end position="374"/>
    </location>
</feature>
<dbReference type="Pfam" id="PF12704">
    <property type="entry name" value="MacB_PCD"/>
    <property type="match status" value="1"/>
</dbReference>
<dbReference type="AlphaFoldDB" id="A0A840IKZ4"/>
<evidence type="ECO:0000259" key="9">
    <source>
        <dbReference type="Pfam" id="PF12704"/>
    </source>
</evidence>
<evidence type="ECO:0000256" key="4">
    <source>
        <dbReference type="ARBA" id="ARBA00022692"/>
    </source>
</evidence>
<gene>
    <name evidence="10" type="ORF">BDZ31_004205</name>
</gene>
<reference evidence="10 11" key="1">
    <citation type="submission" date="2020-08" db="EMBL/GenBank/DDBJ databases">
        <title>Genomic Encyclopedia of Archaeal and Bacterial Type Strains, Phase II (KMG-II): from individual species to whole genera.</title>
        <authorList>
            <person name="Goeker M."/>
        </authorList>
    </citation>
    <scope>NUCLEOTIDE SEQUENCE [LARGE SCALE GENOMIC DNA]</scope>
    <source>
        <strain evidence="10 11">DSM 23288</strain>
    </source>
</reference>
<feature type="transmembrane region" description="Helical" evidence="7">
    <location>
        <begin position="767"/>
        <end position="792"/>
    </location>
</feature>
<feature type="transmembrane region" description="Helical" evidence="7">
    <location>
        <begin position="408"/>
        <end position="426"/>
    </location>
</feature>
<evidence type="ECO:0000256" key="7">
    <source>
        <dbReference type="SAM" id="Phobius"/>
    </source>
</evidence>
<evidence type="ECO:0000256" key="5">
    <source>
        <dbReference type="ARBA" id="ARBA00022989"/>
    </source>
</evidence>
<dbReference type="InterPro" id="IPR003838">
    <property type="entry name" value="ABC3_permease_C"/>
</dbReference>
<feature type="transmembrane region" description="Helical" evidence="7">
    <location>
        <begin position="24"/>
        <end position="43"/>
    </location>
</feature>
<feature type="transmembrane region" description="Helical" evidence="7">
    <location>
        <begin position="813"/>
        <end position="838"/>
    </location>
</feature>
<evidence type="ECO:0000313" key="10">
    <source>
        <dbReference type="EMBL" id="MBB4664590.1"/>
    </source>
</evidence>
<dbReference type="PANTHER" id="PTHR30489">
    <property type="entry name" value="LIPOPROTEIN-RELEASING SYSTEM TRANSMEMBRANE PROTEIN LOLE"/>
    <property type="match status" value="1"/>
</dbReference>
<dbReference type="GO" id="GO:0044874">
    <property type="term" value="P:lipoprotein localization to outer membrane"/>
    <property type="evidence" value="ECO:0007669"/>
    <property type="project" value="TreeGrafter"/>
</dbReference>
<protein>
    <submittedName>
        <fullName evidence="10">Putative ABC transport system permease protein</fullName>
    </submittedName>
</protein>